<organism evidence="1 2">
    <name type="scientific">Dichomitus squalens</name>
    <dbReference type="NCBI Taxonomy" id="114155"/>
    <lineage>
        <taxon>Eukaryota</taxon>
        <taxon>Fungi</taxon>
        <taxon>Dikarya</taxon>
        <taxon>Basidiomycota</taxon>
        <taxon>Agaricomycotina</taxon>
        <taxon>Agaricomycetes</taxon>
        <taxon>Polyporales</taxon>
        <taxon>Polyporaceae</taxon>
        <taxon>Dichomitus</taxon>
    </lineage>
</organism>
<gene>
    <name evidence="1" type="ORF">BD310DRAFT_964060</name>
</gene>
<dbReference type="STRING" id="114155.A0A4Q9NWG5"/>
<reference evidence="1 2" key="1">
    <citation type="submission" date="2019-01" db="EMBL/GenBank/DDBJ databases">
        <title>Draft genome sequences of three monokaryotic isolates of the white-rot basidiomycete fungus Dichomitus squalens.</title>
        <authorList>
            <consortium name="DOE Joint Genome Institute"/>
            <person name="Lopez S.C."/>
            <person name="Andreopoulos B."/>
            <person name="Pangilinan J."/>
            <person name="Lipzen A."/>
            <person name="Riley R."/>
            <person name="Ahrendt S."/>
            <person name="Ng V."/>
            <person name="Barry K."/>
            <person name="Daum C."/>
            <person name="Grigoriev I.V."/>
            <person name="Hilden K.S."/>
            <person name="Makela M.R."/>
            <person name="de Vries R.P."/>
        </authorList>
    </citation>
    <scope>NUCLEOTIDE SEQUENCE [LARGE SCALE GENOMIC DNA]</scope>
    <source>
        <strain evidence="1 2">CBS 464.89</strain>
    </source>
</reference>
<dbReference type="EMBL" id="ML145085">
    <property type="protein sequence ID" value="TBU65154.1"/>
    <property type="molecule type" value="Genomic_DNA"/>
</dbReference>
<dbReference type="AlphaFoldDB" id="A0A4Q9NWG5"/>
<keyword evidence="2" id="KW-1185">Reference proteome</keyword>
<accession>A0A4Q9NWG5</accession>
<dbReference type="Proteomes" id="UP000292082">
    <property type="component" value="Unassembled WGS sequence"/>
</dbReference>
<protein>
    <submittedName>
        <fullName evidence="1">Uncharacterized protein</fullName>
    </submittedName>
</protein>
<proteinExistence type="predicted"/>
<evidence type="ECO:0000313" key="2">
    <source>
        <dbReference type="Proteomes" id="UP000292082"/>
    </source>
</evidence>
<evidence type="ECO:0000313" key="1">
    <source>
        <dbReference type="EMBL" id="TBU65154.1"/>
    </source>
</evidence>
<sequence length="651" mass="71558">MPSDCWGAVMVGIGIGEEVAGTPVLIAATSSGTVPVALTLQAVTSQAANIAIPSLRLSLPRTLFPHAARRLSPLTVRASSTAAVPFKIVRKLRAKVDPIAGALPKTYLDAGPAAATAYVYHALEHDLDSTDRFQLYQYTVSFFLRHDQVARATLLYARMVRDGYLPSVSLRTQMRVIREAESLTPDEHEQVLLPIIGHAFDNKSYDDDALADLLQLLAEGVRVPPSFIDRVVHLFLSKRDPGFQLSAHTLSCIVRLHARAGDKEGAARWSSERLPPLPQSSSPRGFINPAPYTTLLRDLAHANPDDDLYNWALSEIESPNPSIRVDLPFLNAVLAHAFGQRHFDALFSLYAHMVEQRTPALTPDGHTFSTIFRAVHQTTCKFSRRSKRTRGMKPPENVPAPRAVFRDMLTCLAARTAPAPTPVLDALALRKALRAFMGQYDYPAALVAVRLLRTHAALVGPPTLPLYRVVVNALLGRVKVHLPRIALRPDPQRVWTYRFLGLGDLPPHLRTRPQFDMAMVHRVLLAGVRSPAGLGWIPAPDYAARREIPLEGLGGRAQRELQVPDQGVFEANGMPTALQLVGLEYVEEDRPFAVAPLERLLTRAMLASADMQDPEGFLSQTAAEAVAQATLEMVPRPEDLRKESAMPLVNS</sequence>
<name>A0A4Q9NWG5_9APHY</name>